<dbReference type="EMBL" id="QHCS01000002">
    <property type="protein sequence ID" value="RHX85885.1"/>
    <property type="molecule type" value="Genomic_DNA"/>
</dbReference>
<proteinExistence type="predicted"/>
<gene>
    <name evidence="1" type="ORF">DLM78_08255</name>
</gene>
<organism evidence="1 2">
    <name type="scientific">Leptospira stimsonii</name>
    <dbReference type="NCBI Taxonomy" id="2202203"/>
    <lineage>
        <taxon>Bacteria</taxon>
        <taxon>Pseudomonadati</taxon>
        <taxon>Spirochaetota</taxon>
        <taxon>Spirochaetia</taxon>
        <taxon>Leptospirales</taxon>
        <taxon>Leptospiraceae</taxon>
        <taxon>Leptospira</taxon>
    </lineage>
</organism>
<dbReference type="AlphaFoldDB" id="A0A8B6RYA9"/>
<protein>
    <submittedName>
        <fullName evidence="1">Uncharacterized protein</fullName>
    </submittedName>
</protein>
<evidence type="ECO:0000313" key="1">
    <source>
        <dbReference type="EMBL" id="RHX85885.1"/>
    </source>
</evidence>
<evidence type="ECO:0000313" key="2">
    <source>
        <dbReference type="Proteomes" id="UP000266669"/>
    </source>
</evidence>
<comment type="caution">
    <text evidence="1">The sequence shown here is derived from an EMBL/GenBank/DDBJ whole genome shotgun (WGS) entry which is preliminary data.</text>
</comment>
<sequence length="74" mass="8866">MKLLIKYLILFIFFFVFVNTSRIGMEDPIYNDDEIGMRLRKIINMTQILAIMPSNNLKEYHFQNRKICTVTVFT</sequence>
<name>A0A8B6RYA9_9LEPT</name>
<accession>A0A8B6RYA9</accession>
<dbReference type="Proteomes" id="UP000266669">
    <property type="component" value="Unassembled WGS sequence"/>
</dbReference>
<reference evidence="2" key="1">
    <citation type="submission" date="2018-05" db="EMBL/GenBank/DDBJ databases">
        <title>Leptospira yasudae sp. nov. and Leptospira stimsonii sp. nov., two pathogenic species of the genus Leptospira isolated from environmental sources.</title>
        <authorList>
            <person name="Casanovas-Massana A."/>
            <person name="Hamond C."/>
            <person name="Santos L.A."/>
            <person name="Hacker K.P."/>
            <person name="Balassiano I."/>
            <person name="Medeiros M.A."/>
            <person name="Reis M.G."/>
            <person name="Ko A.I."/>
            <person name="Wunder E.A."/>
        </authorList>
    </citation>
    <scope>NUCLEOTIDE SEQUENCE [LARGE SCALE GENOMIC DNA]</scope>
    <source>
        <strain evidence="2">AMB6-RJ</strain>
    </source>
</reference>